<feature type="transmembrane region" description="Helical" evidence="9">
    <location>
        <begin position="117"/>
        <end position="140"/>
    </location>
</feature>
<evidence type="ECO:0000256" key="9">
    <source>
        <dbReference type="SAM" id="Phobius"/>
    </source>
</evidence>
<dbReference type="InterPro" id="IPR038770">
    <property type="entry name" value="Na+/solute_symporter_sf"/>
</dbReference>
<dbReference type="GO" id="GO:0005886">
    <property type="term" value="C:plasma membrane"/>
    <property type="evidence" value="ECO:0007669"/>
    <property type="project" value="UniProtKB-SubCell"/>
</dbReference>
<feature type="transmembrane region" description="Helical" evidence="9">
    <location>
        <begin position="360"/>
        <end position="380"/>
    </location>
</feature>
<dbReference type="Proteomes" id="UP000886042">
    <property type="component" value="Unassembled WGS sequence"/>
</dbReference>
<evidence type="ECO:0000256" key="3">
    <source>
        <dbReference type="ARBA" id="ARBA00022449"/>
    </source>
</evidence>
<keyword evidence="2" id="KW-0813">Transport</keyword>
<reference evidence="11" key="1">
    <citation type="journal article" date="2020" name="mSystems">
        <title>Genome- and Community-Level Interaction Insights into Carbon Utilization and Element Cycling Functions of Hydrothermarchaeota in Hydrothermal Sediment.</title>
        <authorList>
            <person name="Zhou Z."/>
            <person name="Liu Y."/>
            <person name="Xu W."/>
            <person name="Pan J."/>
            <person name="Luo Z.H."/>
            <person name="Li M."/>
        </authorList>
    </citation>
    <scope>NUCLEOTIDE SEQUENCE [LARGE SCALE GENOMIC DNA]</scope>
    <source>
        <strain evidence="11">HyVt-489</strain>
    </source>
</reference>
<keyword evidence="4" id="KW-1003">Cell membrane</keyword>
<dbReference type="EMBL" id="DRMN01000085">
    <property type="protein sequence ID" value="HFB54521.1"/>
    <property type="molecule type" value="Genomic_DNA"/>
</dbReference>
<dbReference type="PANTHER" id="PTHR32507:SF0">
    <property type="entry name" value="NA(+)_H(+) ANTIPORTER 2-RELATED"/>
    <property type="match status" value="1"/>
</dbReference>
<dbReference type="AlphaFoldDB" id="A0A7C3C8D6"/>
<feature type="transmembrane region" description="Helical" evidence="9">
    <location>
        <begin position="301"/>
        <end position="322"/>
    </location>
</feature>
<proteinExistence type="predicted"/>
<evidence type="ECO:0000256" key="7">
    <source>
        <dbReference type="ARBA" id="ARBA00023065"/>
    </source>
</evidence>
<keyword evidence="3" id="KW-0050">Antiport</keyword>
<gene>
    <name evidence="11" type="ORF">ENJ46_01235</name>
</gene>
<keyword evidence="5 9" id="KW-0812">Transmembrane</keyword>
<dbReference type="GO" id="GO:0015297">
    <property type="term" value="F:antiporter activity"/>
    <property type="evidence" value="ECO:0007669"/>
    <property type="project" value="UniProtKB-KW"/>
</dbReference>
<feature type="non-terminal residue" evidence="11">
    <location>
        <position position="402"/>
    </location>
</feature>
<organism evidence="11">
    <name type="scientific">Hellea balneolensis</name>
    <dbReference type="NCBI Taxonomy" id="287478"/>
    <lineage>
        <taxon>Bacteria</taxon>
        <taxon>Pseudomonadati</taxon>
        <taxon>Pseudomonadota</taxon>
        <taxon>Alphaproteobacteria</taxon>
        <taxon>Maricaulales</taxon>
        <taxon>Robiginitomaculaceae</taxon>
        <taxon>Hellea</taxon>
    </lineage>
</organism>
<evidence type="ECO:0000256" key="8">
    <source>
        <dbReference type="ARBA" id="ARBA00023136"/>
    </source>
</evidence>
<evidence type="ECO:0000256" key="4">
    <source>
        <dbReference type="ARBA" id="ARBA00022475"/>
    </source>
</evidence>
<keyword evidence="6 9" id="KW-1133">Transmembrane helix</keyword>
<keyword evidence="8 9" id="KW-0472">Membrane</keyword>
<dbReference type="GO" id="GO:1902600">
    <property type="term" value="P:proton transmembrane transport"/>
    <property type="evidence" value="ECO:0007669"/>
    <property type="project" value="InterPro"/>
</dbReference>
<keyword evidence="7" id="KW-0406">Ion transport</keyword>
<evidence type="ECO:0000259" key="10">
    <source>
        <dbReference type="Pfam" id="PF00999"/>
    </source>
</evidence>
<dbReference type="PANTHER" id="PTHR32507">
    <property type="entry name" value="NA(+)/H(+) ANTIPORTER 1"/>
    <property type="match status" value="1"/>
</dbReference>
<dbReference type="Gene3D" id="1.20.1530.20">
    <property type="match status" value="1"/>
</dbReference>
<evidence type="ECO:0000256" key="6">
    <source>
        <dbReference type="ARBA" id="ARBA00022989"/>
    </source>
</evidence>
<feature type="transmembrane region" description="Helical" evidence="9">
    <location>
        <begin position="329"/>
        <end position="354"/>
    </location>
</feature>
<accession>A0A7C3C8D6</accession>
<sequence>MSETVHTVTALLPFKIALIGVLGIGAQWLAWRLQRPAIVLMAVAGVIFGPFMMWLFSQDFIQANATLREIVDVVRLNPEEDFGSIYRPMIGMAVAIILFEGGLTLRFKDLRDASHAVGRLVLIASPAAAALGAVAAHYIVGLPWDISAMIGGLFVVTGPTVILPLLRQAHLPGRPAAVLKWEGIVNDPLGALFAVAGFEFIRFTAKGESIDYAMLMLVIAAIIGVLFGIASGWVLAWAFRKGHIPEYLKAPVVLIWVLFIYVVANEIAEETGLLAVTALGMTMANTKFAAQDEMRRFKESIAILLVSGVFVILTATLTPEVLKSIDLKVLAFVLAMMFIVRPLAVFVSTIWSGLNWRETLLVSLIAPRGVVAVAVAGLFATELQALGRPEGAIFIPLAFALV</sequence>
<evidence type="ECO:0000256" key="5">
    <source>
        <dbReference type="ARBA" id="ARBA00022692"/>
    </source>
</evidence>
<comment type="caution">
    <text evidence="11">The sequence shown here is derived from an EMBL/GenBank/DDBJ whole genome shotgun (WGS) entry which is preliminary data.</text>
</comment>
<evidence type="ECO:0000256" key="2">
    <source>
        <dbReference type="ARBA" id="ARBA00022448"/>
    </source>
</evidence>
<evidence type="ECO:0000313" key="11">
    <source>
        <dbReference type="EMBL" id="HFB54521.1"/>
    </source>
</evidence>
<feature type="domain" description="Cation/H+ exchanger transmembrane" evidence="10">
    <location>
        <begin position="29"/>
        <end position="388"/>
    </location>
</feature>
<name>A0A7C3C8D6_9PROT</name>
<comment type="subcellular location">
    <subcellularLocation>
        <location evidence="1">Cell membrane</location>
        <topology evidence="1">Multi-pass membrane protein</topology>
    </subcellularLocation>
</comment>
<feature type="transmembrane region" description="Helical" evidence="9">
    <location>
        <begin position="38"/>
        <end position="57"/>
    </location>
</feature>
<dbReference type="Pfam" id="PF00999">
    <property type="entry name" value="Na_H_Exchanger"/>
    <property type="match status" value="1"/>
</dbReference>
<feature type="transmembrane region" description="Helical" evidence="9">
    <location>
        <begin position="212"/>
        <end position="235"/>
    </location>
</feature>
<feature type="transmembrane region" description="Helical" evidence="9">
    <location>
        <begin position="12"/>
        <end position="31"/>
    </location>
</feature>
<dbReference type="InterPro" id="IPR006153">
    <property type="entry name" value="Cation/H_exchanger_TM"/>
</dbReference>
<protein>
    <submittedName>
        <fullName evidence="11">Sodium:proton antiporter</fullName>
    </submittedName>
</protein>
<feature type="transmembrane region" description="Helical" evidence="9">
    <location>
        <begin position="85"/>
        <end position="105"/>
    </location>
</feature>
<feature type="transmembrane region" description="Helical" evidence="9">
    <location>
        <begin position="146"/>
        <end position="166"/>
    </location>
</feature>
<evidence type="ECO:0000256" key="1">
    <source>
        <dbReference type="ARBA" id="ARBA00004651"/>
    </source>
</evidence>